<feature type="compositionally biased region" description="Basic residues" evidence="6">
    <location>
        <begin position="131"/>
        <end position="147"/>
    </location>
</feature>
<dbReference type="InterPro" id="IPR047867">
    <property type="entry name" value="Ribosomal_uL22_bac/org-type"/>
</dbReference>
<dbReference type="NCBIfam" id="TIGR01044">
    <property type="entry name" value="rplV_bact"/>
    <property type="match status" value="1"/>
</dbReference>
<dbReference type="HAMAP" id="MF_01331_B">
    <property type="entry name" value="Ribosomal_uL22_B"/>
    <property type="match status" value="1"/>
</dbReference>
<reference evidence="7" key="1">
    <citation type="submission" date="2018-06" db="EMBL/GenBank/DDBJ databases">
        <authorList>
            <person name="Zhirakovskaya E."/>
        </authorList>
    </citation>
    <scope>NUCLEOTIDE SEQUENCE</scope>
</reference>
<protein>
    <submittedName>
        <fullName evidence="7">LSU ribosomal protein L22p (L17e)</fullName>
    </submittedName>
</protein>
<comment type="similarity">
    <text evidence="1">Belongs to the universal ribosomal protein uL22 family.</text>
</comment>
<evidence type="ECO:0000256" key="1">
    <source>
        <dbReference type="ARBA" id="ARBA00009451"/>
    </source>
</evidence>
<dbReference type="CDD" id="cd00336">
    <property type="entry name" value="Ribosomal_L22"/>
    <property type="match status" value="1"/>
</dbReference>
<dbReference type="Gene3D" id="3.90.470.10">
    <property type="entry name" value="Ribosomal protein L22/L17"/>
    <property type="match status" value="1"/>
</dbReference>
<name>A0A3B1BGP5_9ZZZZ</name>
<evidence type="ECO:0000256" key="5">
    <source>
        <dbReference type="ARBA" id="ARBA00023274"/>
    </source>
</evidence>
<dbReference type="InterPro" id="IPR036394">
    <property type="entry name" value="Ribosomal_uL22_sf"/>
</dbReference>
<dbReference type="InterPro" id="IPR018260">
    <property type="entry name" value="Ribosomal_uL22_CS"/>
</dbReference>
<feature type="region of interest" description="Disordered" evidence="6">
    <location>
        <begin position="129"/>
        <end position="201"/>
    </location>
</feature>
<dbReference type="GO" id="GO:0003735">
    <property type="term" value="F:structural constituent of ribosome"/>
    <property type="evidence" value="ECO:0007669"/>
    <property type="project" value="InterPro"/>
</dbReference>
<dbReference type="Pfam" id="PF00237">
    <property type="entry name" value="Ribosomal_L22"/>
    <property type="match status" value="1"/>
</dbReference>
<evidence type="ECO:0000313" key="7">
    <source>
        <dbReference type="EMBL" id="VAX17279.1"/>
    </source>
</evidence>
<evidence type="ECO:0000256" key="2">
    <source>
        <dbReference type="ARBA" id="ARBA00022730"/>
    </source>
</evidence>
<evidence type="ECO:0000256" key="3">
    <source>
        <dbReference type="ARBA" id="ARBA00022884"/>
    </source>
</evidence>
<accession>A0A3B1BGP5</accession>
<gene>
    <name evidence="7" type="ORF">MNBD_NITROSPINAE04-399</name>
</gene>
<keyword evidence="2" id="KW-0699">rRNA-binding</keyword>
<dbReference type="GO" id="GO:0006412">
    <property type="term" value="P:translation"/>
    <property type="evidence" value="ECO:0007669"/>
    <property type="project" value="InterPro"/>
</dbReference>
<dbReference type="GO" id="GO:0022625">
    <property type="term" value="C:cytosolic large ribosomal subunit"/>
    <property type="evidence" value="ECO:0007669"/>
    <property type="project" value="TreeGrafter"/>
</dbReference>
<keyword evidence="5" id="KW-0687">Ribonucleoprotein</keyword>
<keyword evidence="4 7" id="KW-0689">Ribosomal protein</keyword>
<dbReference type="PROSITE" id="PS00464">
    <property type="entry name" value="RIBOSOMAL_L22"/>
    <property type="match status" value="1"/>
</dbReference>
<dbReference type="GO" id="GO:0019843">
    <property type="term" value="F:rRNA binding"/>
    <property type="evidence" value="ECO:0007669"/>
    <property type="project" value="UniProtKB-KW"/>
</dbReference>
<dbReference type="AlphaFoldDB" id="A0A3B1BGP5"/>
<sequence length="201" mass="21932">MEAIEASATLKFGRVSPQKTRLVADLIRGKKADDAVKILSFTQKKGARVLLKILKSAIANAEVKNVEDTELLDVSQVWVGQGPVTRRYKPRARGRADVLRRPTSHITVVVKEDLKAKEEAAAKLAELEAKKARKKAEKKKAAGKKPKAAAGKSEKEDKKKKSAADKGKAEAKDKKAGTKAEQEREAKAKAKAKTSKPEKDK</sequence>
<dbReference type="InterPro" id="IPR001063">
    <property type="entry name" value="Ribosomal_uL22"/>
</dbReference>
<dbReference type="EMBL" id="UOGA01000092">
    <property type="protein sequence ID" value="VAX17279.1"/>
    <property type="molecule type" value="Genomic_DNA"/>
</dbReference>
<feature type="compositionally biased region" description="Basic and acidic residues" evidence="6">
    <location>
        <begin position="152"/>
        <end position="188"/>
    </location>
</feature>
<evidence type="ECO:0000256" key="4">
    <source>
        <dbReference type="ARBA" id="ARBA00022980"/>
    </source>
</evidence>
<proteinExistence type="inferred from homology"/>
<dbReference type="PANTHER" id="PTHR13501:SF8">
    <property type="entry name" value="LARGE RIBOSOMAL SUBUNIT PROTEIN UL22M"/>
    <property type="match status" value="1"/>
</dbReference>
<keyword evidence="3" id="KW-0694">RNA-binding</keyword>
<organism evidence="7">
    <name type="scientific">hydrothermal vent metagenome</name>
    <dbReference type="NCBI Taxonomy" id="652676"/>
    <lineage>
        <taxon>unclassified sequences</taxon>
        <taxon>metagenomes</taxon>
        <taxon>ecological metagenomes</taxon>
    </lineage>
</organism>
<dbReference type="SUPFAM" id="SSF54843">
    <property type="entry name" value="Ribosomal protein L22"/>
    <property type="match status" value="1"/>
</dbReference>
<dbReference type="InterPro" id="IPR005727">
    <property type="entry name" value="Ribosomal_uL22_bac/chlpt-type"/>
</dbReference>
<dbReference type="PANTHER" id="PTHR13501">
    <property type="entry name" value="CHLOROPLAST 50S RIBOSOMAL PROTEIN L22-RELATED"/>
    <property type="match status" value="1"/>
</dbReference>
<evidence type="ECO:0000256" key="6">
    <source>
        <dbReference type="SAM" id="MobiDB-lite"/>
    </source>
</evidence>